<comment type="caution">
    <text evidence="3">The sequence shown here is derived from an EMBL/GenBank/DDBJ whole genome shotgun (WGS) entry which is preliminary data.</text>
</comment>
<keyword evidence="3" id="KW-0255">Endonuclease</keyword>
<reference evidence="3 4" key="1">
    <citation type="submission" date="2023-04" db="EMBL/GenBank/DDBJ databases">
        <title>Fusibacter bizertensis strain WBS, isolated from littoral bottom sediments of the Arctic seas - biochemical and genomic analysis.</title>
        <authorList>
            <person name="Brioukhanov A.L."/>
        </authorList>
    </citation>
    <scope>NUCLEOTIDE SEQUENCE [LARGE SCALE GENOMIC DNA]</scope>
    <source>
        <strain evidence="3 4">WBS</strain>
    </source>
</reference>
<dbReference type="NCBIfam" id="NF045808">
    <property type="entry name" value="PT-DNA_restrict"/>
    <property type="match status" value="1"/>
</dbReference>
<keyword evidence="4" id="KW-1185">Reference proteome</keyword>
<feature type="domain" description="ScoMcrA-like DNA sulfur-binding" evidence="2">
    <location>
        <begin position="4"/>
        <end position="153"/>
    </location>
</feature>
<accession>A0ABT6NE86</accession>
<dbReference type="EMBL" id="JARYZI010000007">
    <property type="protein sequence ID" value="MDH8678718.1"/>
    <property type="molecule type" value="Genomic_DNA"/>
</dbReference>
<dbReference type="InterPro" id="IPR011396">
    <property type="entry name" value="PT_DNA_restrict"/>
</dbReference>
<name>A0ABT6NE86_9FIRM</name>
<dbReference type="InterPro" id="IPR058813">
    <property type="entry name" value="DNA-SBD_ScoMcrA"/>
</dbReference>
<dbReference type="PIRSF" id="PIRSF030850">
    <property type="entry name" value="UCP030850"/>
    <property type="match status" value="1"/>
</dbReference>
<keyword evidence="3" id="KW-0378">Hydrolase</keyword>
<keyword evidence="3" id="KW-0540">Nuclease</keyword>
<dbReference type="RefSeq" id="WP_281094603.1">
    <property type="nucleotide sequence ID" value="NZ_JARYZI010000007.1"/>
</dbReference>
<dbReference type="Pfam" id="PF13391">
    <property type="entry name" value="HNH_2"/>
    <property type="match status" value="1"/>
</dbReference>
<protein>
    <submittedName>
        <fullName evidence="3">HNH endonuclease</fullName>
    </submittedName>
</protein>
<proteinExistence type="predicted"/>
<gene>
    <name evidence="3" type="ORF">QE109_11195</name>
</gene>
<sequence length="288" mass="33211">MNERKLIDAINHLNIWKQGDQRAPHKPLLILYALAKLQNRDQQWLNYNVAGEDLRKLLIDFGPLRKSQYPEQPFVRLTSDHIWQLSIPSESIDRNNIKDKWLKNNQVAGGFSDEVYRLLKNDPNLIIKIAQMVLDTHFPESIHDEILDAVGLDLSYTYKKVKKRDPEFREKILIAYGYSCAVCGFNVRLGHKLIGIEAAHIKWHQAGGPDIETNGIALCAMHHKLFDLGAFTITGEHKLLTSQHAHGSHGLEEWLLRYDQNVIAKPREGIYLPQGQYLDWHVREVFKG</sequence>
<organism evidence="3 4">
    <name type="scientific">Fusibacter bizertensis</name>
    <dbReference type="NCBI Taxonomy" id="1488331"/>
    <lineage>
        <taxon>Bacteria</taxon>
        <taxon>Bacillati</taxon>
        <taxon>Bacillota</taxon>
        <taxon>Clostridia</taxon>
        <taxon>Eubacteriales</taxon>
        <taxon>Eubacteriales Family XII. Incertae Sedis</taxon>
        <taxon>Fusibacter</taxon>
    </lineage>
</organism>
<feature type="domain" description="HNH nuclease" evidence="1">
    <location>
        <begin position="180"/>
        <end position="233"/>
    </location>
</feature>
<dbReference type="GO" id="GO:0004519">
    <property type="term" value="F:endonuclease activity"/>
    <property type="evidence" value="ECO:0007669"/>
    <property type="project" value="UniProtKB-KW"/>
</dbReference>
<evidence type="ECO:0000313" key="4">
    <source>
        <dbReference type="Proteomes" id="UP001158045"/>
    </source>
</evidence>
<dbReference type="Proteomes" id="UP001158045">
    <property type="component" value="Unassembled WGS sequence"/>
</dbReference>
<evidence type="ECO:0000259" key="2">
    <source>
        <dbReference type="Pfam" id="PF26340"/>
    </source>
</evidence>
<evidence type="ECO:0000313" key="3">
    <source>
        <dbReference type="EMBL" id="MDH8678718.1"/>
    </source>
</evidence>
<dbReference type="Pfam" id="PF26340">
    <property type="entry name" value="DNA-SBD_ScoMcrA"/>
    <property type="match status" value="1"/>
</dbReference>
<dbReference type="CDD" id="cd00085">
    <property type="entry name" value="HNHc"/>
    <property type="match status" value="1"/>
</dbReference>
<evidence type="ECO:0000259" key="1">
    <source>
        <dbReference type="Pfam" id="PF13391"/>
    </source>
</evidence>
<dbReference type="InterPro" id="IPR003615">
    <property type="entry name" value="HNH_nuc"/>
</dbReference>